<dbReference type="GO" id="GO:0005975">
    <property type="term" value="P:carbohydrate metabolic process"/>
    <property type="evidence" value="ECO:0007669"/>
    <property type="project" value="UniProtKB-ARBA"/>
</dbReference>
<name>A0A7C9JTZ3_9ACTN</name>
<dbReference type="AlphaFoldDB" id="A0A7C9JTZ3"/>
<dbReference type="Gene3D" id="2.60.40.10">
    <property type="entry name" value="Immunoglobulins"/>
    <property type="match status" value="1"/>
</dbReference>
<proteinExistence type="predicted"/>
<keyword evidence="3" id="KW-1185">Reference proteome</keyword>
<dbReference type="Pfam" id="PF10633">
    <property type="entry name" value="NPCBM_assoc"/>
    <property type="match status" value="1"/>
</dbReference>
<evidence type="ECO:0000313" key="2">
    <source>
        <dbReference type="EMBL" id="NAS22659.1"/>
    </source>
</evidence>
<organism evidence="2 3">
    <name type="scientific">Herbidospora solisilvae</name>
    <dbReference type="NCBI Taxonomy" id="2696284"/>
    <lineage>
        <taxon>Bacteria</taxon>
        <taxon>Bacillati</taxon>
        <taxon>Actinomycetota</taxon>
        <taxon>Actinomycetes</taxon>
        <taxon>Streptosporangiales</taxon>
        <taxon>Streptosporangiaceae</taxon>
        <taxon>Herbidospora</taxon>
    </lineage>
</organism>
<evidence type="ECO:0000259" key="1">
    <source>
        <dbReference type="Pfam" id="PF10633"/>
    </source>
</evidence>
<feature type="domain" description="Alpha-galactosidase NEW3" evidence="1">
    <location>
        <begin position="662"/>
        <end position="737"/>
    </location>
</feature>
<dbReference type="SMART" id="SM00710">
    <property type="entry name" value="PbH1"/>
    <property type="match status" value="8"/>
</dbReference>
<sequence>MSLSPVVVTVAPTGAANADDAGPGRRSRPLATLGEARRRVRAALAQGHLDVTVELLDGVHRLTAPLRLDAADSGRDGHPVIWTAARGAEPVISGAVAVTGWEPDGPATGVHRARVEAGADSRQLYVDGALARRARMRLPREHVTLTATGLTLDDPALAWLAGLPDQGRVEFQATSAFTNRFAPVERITGTTVVMRQPAWDNNTYGYDTLQAPMRVPEFFLVNSRSFLDEPGEWYLDPASGTLYYRPLPGQDMATARVELPRLESLLEVGGTYDEPVRNLRFENLTFTGTTWLRPSSSDGYANQQTGAFIAGPQPHRPADAFATCAVGCAGFEASRDGWFQVPGAVQVSAAEDVAFAGCTFVNLGSVALGIGNDANAHATGVGLGARRITVTGGVFTANAGGGITVGGVRPDAHHPSDPRMVNSDIVISDNRVFATAVDYLDHAGVFASYVTRLTIAHNYVAELPYSGIALGYGWGANDPGGSLDYLARGLYDFRPVYDTPTTMRDVHVVGNHVRDVVRTMAGGGALYTLSAIPGGVLEENYCEKSGQYGIYFDEASRHLTVRRNVFADTAGPWAHANIANGNRTGDLTLTGNHVTNPAVTGIADGRRGDVLRDNVTVTPETVSVEAARVMYDAGPTGDHRGPPDPGRPPFGVSLAADPPVLDAGETAVVTVDVRNLSDRRASAVTVALVVPDGWRAERAGRPVRCGLDSGASGTERWKVTAPASARVPVGSAVVKAVVSGWADLAGAEVVRSLTLTALNPLTSLKSQGSVSSRFAEAGSRYAIMIAEPGSPDEYGVVYRDGVAGPSAVITARVTHLDPADPRAEAGVVLRDDLSGCSRGHAAMVATPGEGVAFRWDADGDGRLDSAGSVPDIGAPVWVRLVRSGDQVSGYYSRSGTTWIKVGPTADITGAHRQDAGLTATARAGWFGFSDFSVRQA</sequence>
<dbReference type="PANTHER" id="PTHR36453">
    <property type="entry name" value="SECRETED PROTEIN-RELATED"/>
    <property type="match status" value="1"/>
</dbReference>
<dbReference type="InterPro" id="IPR006626">
    <property type="entry name" value="PbH1"/>
</dbReference>
<dbReference type="InterPro" id="IPR018905">
    <property type="entry name" value="A-galactase_NEW3"/>
</dbReference>
<dbReference type="SUPFAM" id="SSF51126">
    <property type="entry name" value="Pectin lyase-like"/>
    <property type="match status" value="1"/>
</dbReference>
<evidence type="ECO:0000313" key="3">
    <source>
        <dbReference type="Proteomes" id="UP000479526"/>
    </source>
</evidence>
<dbReference type="EMBL" id="WXEW01000003">
    <property type="protein sequence ID" value="NAS22659.1"/>
    <property type="molecule type" value="Genomic_DNA"/>
</dbReference>
<dbReference type="Proteomes" id="UP000479526">
    <property type="component" value="Unassembled WGS sequence"/>
</dbReference>
<comment type="caution">
    <text evidence="2">The sequence shown here is derived from an EMBL/GenBank/DDBJ whole genome shotgun (WGS) entry which is preliminary data.</text>
</comment>
<dbReference type="InterPro" id="IPR013783">
    <property type="entry name" value="Ig-like_fold"/>
</dbReference>
<dbReference type="InterPro" id="IPR012334">
    <property type="entry name" value="Pectin_lyas_fold"/>
</dbReference>
<dbReference type="PANTHER" id="PTHR36453:SF1">
    <property type="entry name" value="RIGHT HANDED BETA HELIX DOMAIN-CONTAINING PROTEIN"/>
    <property type="match status" value="1"/>
</dbReference>
<dbReference type="Gene3D" id="2.160.20.10">
    <property type="entry name" value="Single-stranded right-handed beta-helix, Pectin lyase-like"/>
    <property type="match status" value="2"/>
</dbReference>
<dbReference type="InterPro" id="IPR011050">
    <property type="entry name" value="Pectin_lyase_fold/virulence"/>
</dbReference>
<accession>A0A7C9JTZ3</accession>
<dbReference type="Gene3D" id="2.60.120.200">
    <property type="match status" value="1"/>
</dbReference>
<dbReference type="RefSeq" id="WP_161479975.1">
    <property type="nucleotide sequence ID" value="NZ_WXEW01000003.1"/>
</dbReference>
<gene>
    <name evidence="2" type="ORF">GT755_13290</name>
</gene>
<reference evidence="2 3" key="1">
    <citation type="submission" date="2020-01" db="EMBL/GenBank/DDBJ databases">
        <title>Herbidospora sp. NEAU-GS84 nov., a novel actinomycete isolated from soil.</title>
        <authorList>
            <person name="Han L."/>
        </authorList>
    </citation>
    <scope>NUCLEOTIDE SEQUENCE [LARGE SCALE GENOMIC DNA]</scope>
    <source>
        <strain evidence="2 3">NEAU-GS84</strain>
    </source>
</reference>
<protein>
    <submittedName>
        <fullName evidence="2">Right-handed parallel beta-helix repeat-containing protein</fullName>
    </submittedName>
</protein>